<protein>
    <submittedName>
        <fullName evidence="2">Uncharacterized protein</fullName>
    </submittedName>
</protein>
<evidence type="ECO:0000313" key="3">
    <source>
        <dbReference type="Proteomes" id="UP001372338"/>
    </source>
</evidence>
<feature type="compositionally biased region" description="Basic and acidic residues" evidence="1">
    <location>
        <begin position="26"/>
        <end position="46"/>
    </location>
</feature>
<name>A0AAN9EE06_CROPI</name>
<evidence type="ECO:0000256" key="1">
    <source>
        <dbReference type="SAM" id="MobiDB-lite"/>
    </source>
</evidence>
<keyword evidence="3" id="KW-1185">Reference proteome</keyword>
<dbReference type="EMBL" id="JAYWIO010000006">
    <property type="protein sequence ID" value="KAK7255704.1"/>
    <property type="molecule type" value="Genomic_DNA"/>
</dbReference>
<comment type="caution">
    <text evidence="2">The sequence shown here is derived from an EMBL/GenBank/DDBJ whole genome shotgun (WGS) entry which is preliminary data.</text>
</comment>
<evidence type="ECO:0000313" key="2">
    <source>
        <dbReference type="EMBL" id="KAK7255704.1"/>
    </source>
</evidence>
<feature type="region of interest" description="Disordered" evidence="1">
    <location>
        <begin position="26"/>
        <end position="112"/>
    </location>
</feature>
<accession>A0AAN9EE06</accession>
<dbReference type="AlphaFoldDB" id="A0AAN9EE06"/>
<dbReference type="Proteomes" id="UP001372338">
    <property type="component" value="Unassembled WGS sequence"/>
</dbReference>
<feature type="compositionally biased region" description="Polar residues" evidence="1">
    <location>
        <begin position="49"/>
        <end position="58"/>
    </location>
</feature>
<feature type="compositionally biased region" description="Low complexity" evidence="1">
    <location>
        <begin position="102"/>
        <end position="112"/>
    </location>
</feature>
<feature type="compositionally biased region" description="Basic and acidic residues" evidence="1">
    <location>
        <begin position="62"/>
        <end position="75"/>
    </location>
</feature>
<sequence>MAASRWLGKGGGEAEKAEKIVKKEWVVKNKPSQEEKEKSTPVRVDDSQPMGSDSQPVVTNAKAKDPNDNVAKEDEWQSVVTRSSKRLQKKKMEGLNQGKEVGGTSTSVSGNG</sequence>
<proteinExistence type="predicted"/>
<gene>
    <name evidence="2" type="ORF">RIF29_29123</name>
</gene>
<reference evidence="2 3" key="1">
    <citation type="submission" date="2024-01" db="EMBL/GenBank/DDBJ databases">
        <title>The genomes of 5 underutilized Papilionoideae crops provide insights into root nodulation and disease resistanc.</title>
        <authorList>
            <person name="Yuan L."/>
        </authorList>
    </citation>
    <scope>NUCLEOTIDE SEQUENCE [LARGE SCALE GENOMIC DNA]</scope>
    <source>
        <strain evidence="2">ZHUSHIDOU_FW_LH</strain>
        <tissue evidence="2">Leaf</tissue>
    </source>
</reference>
<organism evidence="2 3">
    <name type="scientific">Crotalaria pallida</name>
    <name type="common">Smooth rattlebox</name>
    <name type="synonym">Crotalaria striata</name>
    <dbReference type="NCBI Taxonomy" id="3830"/>
    <lineage>
        <taxon>Eukaryota</taxon>
        <taxon>Viridiplantae</taxon>
        <taxon>Streptophyta</taxon>
        <taxon>Embryophyta</taxon>
        <taxon>Tracheophyta</taxon>
        <taxon>Spermatophyta</taxon>
        <taxon>Magnoliopsida</taxon>
        <taxon>eudicotyledons</taxon>
        <taxon>Gunneridae</taxon>
        <taxon>Pentapetalae</taxon>
        <taxon>rosids</taxon>
        <taxon>fabids</taxon>
        <taxon>Fabales</taxon>
        <taxon>Fabaceae</taxon>
        <taxon>Papilionoideae</taxon>
        <taxon>50 kb inversion clade</taxon>
        <taxon>genistoids sensu lato</taxon>
        <taxon>core genistoids</taxon>
        <taxon>Crotalarieae</taxon>
        <taxon>Crotalaria</taxon>
    </lineage>
</organism>